<dbReference type="InterPro" id="IPR025514">
    <property type="entry name" value="DUF4402"/>
</dbReference>
<dbReference type="AlphaFoldDB" id="A0A1M5ITR5"/>
<organism evidence="2 3">
    <name type="scientific">Flavobacterium segetis</name>
    <dbReference type="NCBI Taxonomy" id="271157"/>
    <lineage>
        <taxon>Bacteria</taxon>
        <taxon>Pseudomonadati</taxon>
        <taxon>Bacteroidota</taxon>
        <taxon>Flavobacteriia</taxon>
        <taxon>Flavobacteriales</taxon>
        <taxon>Flavobacteriaceae</taxon>
        <taxon>Flavobacterium</taxon>
    </lineage>
</organism>
<keyword evidence="1" id="KW-0732">Signal</keyword>
<sequence length="172" mass="17114">MKKITSIVTLITALVAVSTTANAQATATAASGATIVTPISITKQIDLNFGNVAVTTISGTVIMTPGGVRSTTGGVTLPTTSGDVTAASFTVSGQADYTYNVTLPTADITLAGLTPANTMSLGSFISSPSTTAGVLTSGTQTLTVGGTLNVKAGQEADTYANAEDLTVTVNYN</sequence>
<feature type="chain" id="PRO_5013177792" description="DUF4402 domain-containing protein" evidence="1">
    <location>
        <begin position="24"/>
        <end position="172"/>
    </location>
</feature>
<evidence type="ECO:0000313" key="2">
    <source>
        <dbReference type="EMBL" id="SHG31163.1"/>
    </source>
</evidence>
<feature type="signal peptide" evidence="1">
    <location>
        <begin position="1"/>
        <end position="23"/>
    </location>
</feature>
<name>A0A1M5ITR5_9FLAO</name>
<dbReference type="STRING" id="271157.SAMN05444396_10834"/>
<gene>
    <name evidence="2" type="ORF">SAMN05444396_10834</name>
</gene>
<dbReference type="Pfam" id="PF14352">
    <property type="entry name" value="DUF4402"/>
    <property type="match status" value="1"/>
</dbReference>
<dbReference type="RefSeq" id="WP_072992570.1">
    <property type="nucleotide sequence ID" value="NZ_FQWE01000008.1"/>
</dbReference>
<proteinExistence type="predicted"/>
<evidence type="ECO:0000256" key="1">
    <source>
        <dbReference type="SAM" id="SignalP"/>
    </source>
</evidence>
<accession>A0A1M5ITR5</accession>
<reference evidence="3" key="1">
    <citation type="submission" date="2016-11" db="EMBL/GenBank/DDBJ databases">
        <authorList>
            <person name="Varghese N."/>
            <person name="Submissions S."/>
        </authorList>
    </citation>
    <scope>NUCLEOTIDE SEQUENCE [LARGE SCALE GENOMIC DNA]</scope>
    <source>
        <strain evidence="3">DSM 19741</strain>
    </source>
</reference>
<keyword evidence="3" id="KW-1185">Reference proteome</keyword>
<dbReference type="OrthoDB" id="1436810at2"/>
<evidence type="ECO:0008006" key="4">
    <source>
        <dbReference type="Google" id="ProtNLM"/>
    </source>
</evidence>
<protein>
    <recommendedName>
        <fullName evidence="4">DUF4402 domain-containing protein</fullName>
    </recommendedName>
</protein>
<dbReference type="EMBL" id="FQWE01000008">
    <property type="protein sequence ID" value="SHG31163.1"/>
    <property type="molecule type" value="Genomic_DNA"/>
</dbReference>
<dbReference type="Proteomes" id="UP000184036">
    <property type="component" value="Unassembled WGS sequence"/>
</dbReference>
<evidence type="ECO:0000313" key="3">
    <source>
        <dbReference type="Proteomes" id="UP000184036"/>
    </source>
</evidence>